<dbReference type="Gene3D" id="3.30.70.240">
    <property type="match status" value="1"/>
</dbReference>
<reference evidence="11" key="1">
    <citation type="submission" date="2020-07" db="EMBL/GenBank/DDBJ databases">
        <title>Huge and variable diversity of episymbiotic CPR bacteria and DPANN archaea in groundwater ecosystems.</title>
        <authorList>
            <person name="He C.Y."/>
            <person name="Keren R."/>
            <person name="Whittaker M."/>
            <person name="Farag I.F."/>
            <person name="Doudna J."/>
            <person name="Cate J.H.D."/>
            <person name="Banfield J.F."/>
        </authorList>
    </citation>
    <scope>NUCLEOTIDE SEQUENCE</scope>
    <source>
        <strain evidence="11">NC_groundwater_717_Ag_S-0.2um_59_8</strain>
    </source>
</reference>
<comment type="caution">
    <text evidence="11">The sequence shown here is derived from an EMBL/GenBank/DDBJ whole genome shotgun (WGS) entry which is preliminary data.</text>
</comment>
<gene>
    <name evidence="9 11" type="primary">cas2</name>
    <name evidence="11" type="ORF">HYY65_06645</name>
</gene>
<feature type="region of interest" description="Disordered" evidence="10">
    <location>
        <begin position="77"/>
        <end position="101"/>
    </location>
</feature>
<evidence type="ECO:0000256" key="4">
    <source>
        <dbReference type="ARBA" id="ARBA00022723"/>
    </source>
</evidence>
<feature type="binding site" evidence="9">
    <location>
        <position position="11"/>
    </location>
    <ligand>
        <name>Mg(2+)</name>
        <dbReference type="ChEBI" id="CHEBI:18420"/>
        <note>catalytic</note>
    </ligand>
</feature>
<dbReference type="InterPro" id="IPR021127">
    <property type="entry name" value="CRISPR_associated_Cas2"/>
</dbReference>
<dbReference type="HAMAP" id="MF_01471">
    <property type="entry name" value="Cas2"/>
    <property type="match status" value="1"/>
</dbReference>
<dbReference type="SUPFAM" id="SSF143430">
    <property type="entry name" value="TTP0101/SSO1404-like"/>
    <property type="match status" value="1"/>
</dbReference>
<evidence type="ECO:0000256" key="10">
    <source>
        <dbReference type="SAM" id="MobiDB-lite"/>
    </source>
</evidence>
<evidence type="ECO:0000256" key="3">
    <source>
        <dbReference type="ARBA" id="ARBA00022722"/>
    </source>
</evidence>
<dbReference type="EC" id="3.1.-.-" evidence="9"/>
<protein>
    <recommendedName>
        <fullName evidence="9">CRISPR-associated endoribonuclease Cas2</fullName>
        <ecNumber evidence="9">3.1.-.-</ecNumber>
    </recommendedName>
</protein>
<dbReference type="InterPro" id="IPR019199">
    <property type="entry name" value="Virulence_VapD/CRISPR_Cas2"/>
</dbReference>
<dbReference type="Proteomes" id="UP000741360">
    <property type="component" value="Unassembled WGS sequence"/>
</dbReference>
<dbReference type="GO" id="GO:0016787">
    <property type="term" value="F:hydrolase activity"/>
    <property type="evidence" value="ECO:0007669"/>
    <property type="project" value="UniProtKB-KW"/>
</dbReference>
<dbReference type="CDD" id="cd09725">
    <property type="entry name" value="Cas2_I_II_III"/>
    <property type="match status" value="1"/>
</dbReference>
<organism evidence="11 12">
    <name type="scientific">Tectimicrobiota bacterium</name>
    <dbReference type="NCBI Taxonomy" id="2528274"/>
    <lineage>
        <taxon>Bacteria</taxon>
        <taxon>Pseudomonadati</taxon>
        <taxon>Nitrospinota/Tectimicrobiota group</taxon>
        <taxon>Candidatus Tectimicrobiota</taxon>
    </lineage>
</organism>
<dbReference type="GO" id="GO:0046872">
    <property type="term" value="F:metal ion binding"/>
    <property type="evidence" value="ECO:0007669"/>
    <property type="project" value="UniProtKB-UniRule"/>
</dbReference>
<evidence type="ECO:0000256" key="7">
    <source>
        <dbReference type="ARBA" id="ARBA00022842"/>
    </source>
</evidence>
<keyword evidence="4 9" id="KW-0479">Metal-binding</keyword>
<dbReference type="EMBL" id="JACPSX010000118">
    <property type="protein sequence ID" value="MBI3014725.1"/>
    <property type="molecule type" value="Genomic_DNA"/>
</dbReference>
<name>A0A932M0P3_UNCTE</name>
<evidence type="ECO:0000256" key="9">
    <source>
        <dbReference type="HAMAP-Rule" id="MF_01471"/>
    </source>
</evidence>
<keyword evidence="5 9" id="KW-0255">Endonuclease</keyword>
<evidence type="ECO:0000256" key="2">
    <source>
        <dbReference type="ARBA" id="ARBA00009959"/>
    </source>
</evidence>
<dbReference type="NCBIfam" id="TIGR01573">
    <property type="entry name" value="cas2"/>
    <property type="match status" value="1"/>
</dbReference>
<evidence type="ECO:0000313" key="12">
    <source>
        <dbReference type="Proteomes" id="UP000741360"/>
    </source>
</evidence>
<dbReference type="GO" id="GO:0004521">
    <property type="term" value="F:RNA endonuclease activity"/>
    <property type="evidence" value="ECO:0007669"/>
    <property type="project" value="InterPro"/>
</dbReference>
<dbReference type="AlphaFoldDB" id="A0A932M0P3"/>
<comment type="function">
    <text evidence="9">CRISPR (clustered regularly interspaced short palindromic repeat), is an adaptive immune system that provides protection against mobile genetic elements (viruses, transposable elements and conjugative plasmids). CRISPR clusters contain sequences complementary to antecedent mobile elements and target invading nucleic acids. CRISPR clusters are transcribed and processed into CRISPR RNA (crRNA). Functions as a ssRNA-specific endoribonuclease. Involved in the integration of spacer DNA into the CRISPR cassette.</text>
</comment>
<dbReference type="GO" id="GO:0043571">
    <property type="term" value="P:maintenance of CRISPR repeat elements"/>
    <property type="evidence" value="ECO:0007669"/>
    <property type="project" value="UniProtKB-UniRule"/>
</dbReference>
<evidence type="ECO:0000256" key="5">
    <source>
        <dbReference type="ARBA" id="ARBA00022759"/>
    </source>
</evidence>
<dbReference type="GO" id="GO:0051607">
    <property type="term" value="P:defense response to virus"/>
    <property type="evidence" value="ECO:0007669"/>
    <property type="project" value="UniProtKB-UniRule"/>
</dbReference>
<sequence>MEELRTYVLYDIEDDRIRGRIAEACKDYGLTRIQYSAFCGSLNRNRRGELYIRLSEELGEKAGKILILPVCEKDVKEERKIQDPDPSGLREGCEGRTENSK</sequence>
<proteinExistence type="inferred from homology"/>
<dbReference type="PANTHER" id="PTHR34405:SF3">
    <property type="entry name" value="CRISPR-ASSOCIATED ENDORIBONUCLEASE CAS2 3"/>
    <property type="match status" value="1"/>
</dbReference>
<keyword evidence="8 9" id="KW-0051">Antiviral defense</keyword>
<feature type="compositionally biased region" description="Basic and acidic residues" evidence="10">
    <location>
        <begin position="91"/>
        <end position="101"/>
    </location>
</feature>
<comment type="subunit">
    <text evidence="9">Homodimer, forms a heterotetramer with a Cas1 homodimer.</text>
</comment>
<accession>A0A932M0P3</accession>
<dbReference type="Pfam" id="PF09827">
    <property type="entry name" value="CRISPR_Cas2"/>
    <property type="match status" value="1"/>
</dbReference>
<evidence type="ECO:0000256" key="1">
    <source>
        <dbReference type="ARBA" id="ARBA00001946"/>
    </source>
</evidence>
<evidence type="ECO:0000256" key="8">
    <source>
        <dbReference type="ARBA" id="ARBA00023118"/>
    </source>
</evidence>
<keyword evidence="3 9" id="KW-0540">Nuclease</keyword>
<comment type="similarity">
    <text evidence="2 9">Belongs to the CRISPR-associated endoribonuclease Cas2 protein family.</text>
</comment>
<keyword evidence="7 9" id="KW-0460">Magnesium</keyword>
<keyword evidence="6 9" id="KW-0378">Hydrolase</keyword>
<dbReference type="PANTHER" id="PTHR34405">
    <property type="entry name" value="CRISPR-ASSOCIATED ENDORIBONUCLEASE CAS2"/>
    <property type="match status" value="1"/>
</dbReference>
<evidence type="ECO:0000256" key="6">
    <source>
        <dbReference type="ARBA" id="ARBA00022801"/>
    </source>
</evidence>
<comment type="cofactor">
    <cofactor evidence="1 9">
        <name>Mg(2+)</name>
        <dbReference type="ChEBI" id="CHEBI:18420"/>
    </cofactor>
</comment>
<evidence type="ECO:0000313" key="11">
    <source>
        <dbReference type="EMBL" id="MBI3014725.1"/>
    </source>
</evidence>